<evidence type="ECO:0000256" key="1">
    <source>
        <dbReference type="SAM" id="SignalP"/>
    </source>
</evidence>
<dbReference type="eggNOG" id="COG3735">
    <property type="taxonomic scope" value="Bacteria"/>
</dbReference>
<dbReference type="EMBL" id="JPVN01000017">
    <property type="protein sequence ID" value="KGR77641.1"/>
    <property type="molecule type" value="Genomic_DNA"/>
</dbReference>
<dbReference type="RefSeq" id="WP_036188022.1">
    <property type="nucleotide sequence ID" value="NZ_AVDA01000017.1"/>
</dbReference>
<gene>
    <name evidence="2" type="ORF">CD29_14445</name>
</gene>
<dbReference type="PANTHER" id="PTHR40590:SF1">
    <property type="entry name" value="CYTOPLASMIC PROTEIN"/>
    <property type="match status" value="1"/>
</dbReference>
<evidence type="ECO:0000313" key="3">
    <source>
        <dbReference type="Proteomes" id="UP000030416"/>
    </source>
</evidence>
<name>A0A0A3HYF6_9BACL</name>
<proteinExistence type="predicted"/>
<dbReference type="Proteomes" id="UP000030416">
    <property type="component" value="Unassembled WGS sequence"/>
</dbReference>
<dbReference type="InterPro" id="IPR047111">
    <property type="entry name" value="YbaP-like"/>
</dbReference>
<dbReference type="InterPro" id="IPR002816">
    <property type="entry name" value="TraB/PrgY/GumN_fam"/>
</dbReference>
<feature type="signal peptide" evidence="1">
    <location>
        <begin position="1"/>
        <end position="28"/>
    </location>
</feature>
<evidence type="ECO:0000313" key="2">
    <source>
        <dbReference type="EMBL" id="KGR77641.1"/>
    </source>
</evidence>
<keyword evidence="1" id="KW-0732">Signal</keyword>
<keyword evidence="3" id="KW-1185">Reference proteome</keyword>
<dbReference type="CDD" id="cd14789">
    <property type="entry name" value="Tiki"/>
    <property type="match status" value="1"/>
</dbReference>
<dbReference type="Pfam" id="PF01963">
    <property type="entry name" value="TraB_PrgY_gumN"/>
    <property type="match status" value="1"/>
</dbReference>
<protein>
    <submittedName>
        <fullName evidence="2">Conjugal transfer protein TraB</fullName>
    </submittedName>
</protein>
<dbReference type="STRING" id="1384049.CD29_14445"/>
<sequence length="448" mass="50237">MKKIAKHLMASILGVTLMLTTIVPSIHAEENAPEISFWAIETLNEGEKYGIFPMDWYYEGFRSEATVGNLEELLALTEQKIAALELPENKQYSPQTYENDATRGSIVTRLYDIVARYDLPVGNDAIDYMTERNILVGDGKGLALEKKVTTEEAVVFAVRFIKDTYHLAGQGSKGVAWVVEDEDTLVYLLGSIHLGTPDLYPFNEKLLSAFEESDALLVEANVLDPLGMQYYAEKAMFTDGTTIEDVVSTETYEKLKKVAEQYQLPLEQIALQKPWTLSSSLSMLAMDDSFGLTPEQMSMHGIDMYFLLNALLQGKPIIELEGTAAQVDMLAGLSAEAQEQSLVKVLDSILEPTGESEADFMKDWFNSWKNEDINEFEKSLKAMEGEPSEFNSMLFGERDIQMAKKIQALLKDKEGTFFVVVGAGHFLVDKNIIYHLEQNGITVKPFYQ</sequence>
<reference evidence="2 3" key="1">
    <citation type="submission" date="2014-02" db="EMBL/GenBank/DDBJ databases">
        <title>Draft genome sequence of Lysinibacillus manganicus DSM 26584T.</title>
        <authorList>
            <person name="Zhang F."/>
            <person name="Wang G."/>
            <person name="Zhang L."/>
        </authorList>
    </citation>
    <scope>NUCLEOTIDE SEQUENCE [LARGE SCALE GENOMIC DNA]</scope>
    <source>
        <strain evidence="2 3">DSM 26584</strain>
    </source>
</reference>
<dbReference type="PANTHER" id="PTHR40590">
    <property type="entry name" value="CYTOPLASMIC PROTEIN-RELATED"/>
    <property type="match status" value="1"/>
</dbReference>
<feature type="chain" id="PRO_5002001848" evidence="1">
    <location>
        <begin position="29"/>
        <end position="448"/>
    </location>
</feature>
<accession>A0A0A3HYF6</accession>
<dbReference type="OrthoDB" id="357294at2"/>
<dbReference type="AlphaFoldDB" id="A0A0A3HYF6"/>
<organism evidence="2 3">
    <name type="scientific">Ureibacillus manganicus DSM 26584</name>
    <dbReference type="NCBI Taxonomy" id="1384049"/>
    <lineage>
        <taxon>Bacteria</taxon>
        <taxon>Bacillati</taxon>
        <taxon>Bacillota</taxon>
        <taxon>Bacilli</taxon>
        <taxon>Bacillales</taxon>
        <taxon>Caryophanaceae</taxon>
        <taxon>Ureibacillus</taxon>
    </lineage>
</organism>
<comment type="caution">
    <text evidence="2">The sequence shown here is derived from an EMBL/GenBank/DDBJ whole genome shotgun (WGS) entry which is preliminary data.</text>
</comment>